<feature type="domain" description="Peptidase M12A" evidence="5">
    <location>
        <begin position="79"/>
        <end position="270"/>
    </location>
</feature>
<evidence type="ECO:0000259" key="5">
    <source>
        <dbReference type="PROSITE" id="PS51864"/>
    </source>
</evidence>
<dbReference type="EMBL" id="BPLQ01004772">
    <property type="protein sequence ID" value="GIY10621.1"/>
    <property type="molecule type" value="Genomic_DNA"/>
</dbReference>
<dbReference type="SMART" id="SM00235">
    <property type="entry name" value="ZnMc"/>
    <property type="match status" value="1"/>
</dbReference>
<reference evidence="6 7" key="1">
    <citation type="submission" date="2021-06" db="EMBL/GenBank/DDBJ databases">
        <title>Caerostris darwini draft genome.</title>
        <authorList>
            <person name="Kono N."/>
            <person name="Arakawa K."/>
        </authorList>
    </citation>
    <scope>NUCLEOTIDE SEQUENCE [LARGE SCALE GENOMIC DNA]</scope>
</reference>
<dbReference type="EC" id="3.4.24.-" evidence="4"/>
<proteinExistence type="predicted"/>
<dbReference type="GO" id="GO:0004222">
    <property type="term" value="F:metalloendopeptidase activity"/>
    <property type="evidence" value="ECO:0007669"/>
    <property type="project" value="UniProtKB-UniRule"/>
</dbReference>
<feature type="binding site" evidence="3">
    <location>
        <position position="172"/>
    </location>
    <ligand>
        <name>Zn(2+)</name>
        <dbReference type="ChEBI" id="CHEBI:29105"/>
        <note>catalytic</note>
    </ligand>
</feature>
<dbReference type="Pfam" id="PF01400">
    <property type="entry name" value="Astacin"/>
    <property type="match status" value="1"/>
</dbReference>
<keyword evidence="3 4" id="KW-0378">Hydrolase</keyword>
<evidence type="ECO:0000256" key="3">
    <source>
        <dbReference type="PROSITE-ProRule" id="PRU01211"/>
    </source>
</evidence>
<dbReference type="SUPFAM" id="SSF55486">
    <property type="entry name" value="Metalloproteases ('zincins'), catalytic domain"/>
    <property type="match status" value="1"/>
</dbReference>
<feature type="binding site" evidence="3">
    <location>
        <position position="178"/>
    </location>
    <ligand>
        <name>Zn(2+)</name>
        <dbReference type="ChEBI" id="CHEBI:29105"/>
        <note>catalytic</note>
    </ligand>
</feature>
<dbReference type="Proteomes" id="UP001054837">
    <property type="component" value="Unassembled WGS sequence"/>
</dbReference>
<dbReference type="PANTHER" id="PTHR10127:SF883">
    <property type="entry name" value="ZINC METALLOPROTEINASE NAS-8"/>
    <property type="match status" value="1"/>
</dbReference>
<keyword evidence="3 4" id="KW-0645">Protease</keyword>
<dbReference type="InterPro" id="IPR024079">
    <property type="entry name" value="MetalloPept_cat_dom_sf"/>
</dbReference>
<dbReference type="AlphaFoldDB" id="A0AAV4QNV5"/>
<comment type="caution">
    <text evidence="3">Lacks conserved residue(s) required for the propagation of feature annotation.</text>
</comment>
<protein>
    <recommendedName>
        <fullName evidence="4">Metalloendopeptidase</fullName>
        <ecNumber evidence="4">3.4.24.-</ecNumber>
    </recommendedName>
</protein>
<dbReference type="InterPro" id="IPR001506">
    <property type="entry name" value="Peptidase_M12A"/>
</dbReference>
<accession>A0AAV4QNV5</accession>
<comment type="subunit">
    <text evidence="1">Monomer.</text>
</comment>
<comment type="cofactor">
    <cofactor evidence="3 4">
        <name>Zn(2+)</name>
        <dbReference type="ChEBI" id="CHEBI:29105"/>
    </cofactor>
    <text evidence="3 4">Binds 1 zinc ion per subunit.</text>
</comment>
<dbReference type="InterPro" id="IPR006026">
    <property type="entry name" value="Peptidase_Metallo"/>
</dbReference>
<dbReference type="InterPro" id="IPR034035">
    <property type="entry name" value="Astacin-like_dom"/>
</dbReference>
<comment type="caution">
    <text evidence="6">The sequence shown here is derived from an EMBL/GenBank/DDBJ whole genome shotgun (WGS) entry which is preliminary data.</text>
</comment>
<organism evidence="6 7">
    <name type="scientific">Caerostris darwini</name>
    <dbReference type="NCBI Taxonomy" id="1538125"/>
    <lineage>
        <taxon>Eukaryota</taxon>
        <taxon>Metazoa</taxon>
        <taxon>Ecdysozoa</taxon>
        <taxon>Arthropoda</taxon>
        <taxon>Chelicerata</taxon>
        <taxon>Arachnida</taxon>
        <taxon>Araneae</taxon>
        <taxon>Araneomorphae</taxon>
        <taxon>Entelegynae</taxon>
        <taxon>Araneoidea</taxon>
        <taxon>Araneidae</taxon>
        <taxon>Caerostris</taxon>
    </lineage>
</organism>
<keyword evidence="3 4" id="KW-0482">Metalloprotease</keyword>
<name>A0AAV4QNV5_9ARAC</name>
<comment type="function">
    <text evidence="2">Zinc metalloprotease. Provoques deadhesion of endothelial cells from cell cultures, and also degradation of fibronectin, fibrinogen and gelatin in vitro. Its role in the venom is not fully understood but it might act as a spreading factor that facilitates diffusion of other venom toxins. Alternatively, it might be involved in the proteolytic processing of other venom toxins or it might play a role in extra-oral digestion of prey.</text>
</comment>
<gene>
    <name evidence="6" type="ORF">CDAR_92151</name>
</gene>
<evidence type="ECO:0000313" key="7">
    <source>
        <dbReference type="Proteomes" id="UP001054837"/>
    </source>
</evidence>
<evidence type="ECO:0000256" key="1">
    <source>
        <dbReference type="ARBA" id="ARBA00011245"/>
    </source>
</evidence>
<dbReference type="PROSITE" id="PS51864">
    <property type="entry name" value="ASTACIN"/>
    <property type="match status" value="1"/>
</dbReference>
<keyword evidence="3 4" id="KW-0862">Zinc</keyword>
<dbReference type="PRINTS" id="PR00480">
    <property type="entry name" value="ASTACIN"/>
</dbReference>
<dbReference type="CDD" id="cd04280">
    <property type="entry name" value="ZnMc_astacin_like"/>
    <property type="match status" value="1"/>
</dbReference>
<dbReference type="PANTHER" id="PTHR10127">
    <property type="entry name" value="DISCOIDIN, CUB, EGF, LAMININ , AND ZINC METALLOPROTEASE DOMAIN CONTAINING"/>
    <property type="match status" value="1"/>
</dbReference>
<dbReference type="GO" id="GO:0008270">
    <property type="term" value="F:zinc ion binding"/>
    <property type="evidence" value="ECO:0007669"/>
    <property type="project" value="UniProtKB-UniRule"/>
</dbReference>
<keyword evidence="7" id="KW-1185">Reference proteome</keyword>
<evidence type="ECO:0000256" key="4">
    <source>
        <dbReference type="RuleBase" id="RU361183"/>
    </source>
</evidence>
<dbReference type="Gene3D" id="3.40.390.10">
    <property type="entry name" value="Collagenase (Catalytic Domain)"/>
    <property type="match status" value="1"/>
</dbReference>
<sequence>MEDYEQRAFHTSKDSKMMFLILAVAILTADAAVLPNRTRVIPQEFHDEEYETKRLAMQNPDLYDGDMAGIDGPFDAERNAIPGSFYRWPNAKVPYVIDRSLSGLDNMFRASFNDYHKNTCVRFVPRTNERDYVYMFAGQGCYSMVGKVGGQQALSLGDGCLYVGTTIHELGHALGFYHEQNRSDRDNYLYIYINNVVRGMESNFAKLGPNQNILYNTFDYNSIMIYGNSAFSANGYWTMEAKNGQRLYEPFEKQAMTRADIERVNKMYNC</sequence>
<evidence type="ECO:0000256" key="2">
    <source>
        <dbReference type="ARBA" id="ARBA00025529"/>
    </source>
</evidence>
<feature type="active site" evidence="3">
    <location>
        <position position="169"/>
    </location>
</feature>
<keyword evidence="3 4" id="KW-0479">Metal-binding</keyword>
<dbReference type="GO" id="GO:0006508">
    <property type="term" value="P:proteolysis"/>
    <property type="evidence" value="ECO:0007669"/>
    <property type="project" value="UniProtKB-KW"/>
</dbReference>
<evidence type="ECO:0000313" key="6">
    <source>
        <dbReference type="EMBL" id="GIY10621.1"/>
    </source>
</evidence>
<feature type="binding site" evidence="3">
    <location>
        <position position="168"/>
    </location>
    <ligand>
        <name>Zn(2+)</name>
        <dbReference type="ChEBI" id="CHEBI:29105"/>
        <note>catalytic</note>
    </ligand>
</feature>